<evidence type="ECO:0000313" key="1">
    <source>
        <dbReference type="EMBL" id="NUB43355.1"/>
    </source>
</evidence>
<keyword evidence="2" id="KW-1185">Reference proteome</keyword>
<dbReference type="InterPro" id="IPR036852">
    <property type="entry name" value="Peptidase_S8/S53_dom_sf"/>
</dbReference>
<reference evidence="1" key="1">
    <citation type="submission" date="2020-05" db="EMBL/GenBank/DDBJ databases">
        <title>Fertoebacter nigrum gen. nov., sp. nov., a new member of the family Rhodobacteraceae.</title>
        <authorList>
            <person name="Szuroczki S."/>
            <person name="Abbaszade G."/>
            <person name="Buni D."/>
            <person name="Schumann P."/>
            <person name="Toth E."/>
        </authorList>
    </citation>
    <scope>NUCLEOTIDE SEQUENCE</scope>
    <source>
        <strain evidence="1">RG-N-1a</strain>
    </source>
</reference>
<dbReference type="SUPFAM" id="SSF52743">
    <property type="entry name" value="Subtilisin-like"/>
    <property type="match status" value="1"/>
</dbReference>
<evidence type="ECO:0008006" key="3">
    <source>
        <dbReference type="Google" id="ProtNLM"/>
    </source>
</evidence>
<comment type="caution">
    <text evidence="1">The sequence shown here is derived from an EMBL/GenBank/DDBJ whole genome shotgun (WGS) entry which is preliminary data.</text>
</comment>
<dbReference type="GO" id="GO:0006508">
    <property type="term" value="P:proteolysis"/>
    <property type="evidence" value="ECO:0007669"/>
    <property type="project" value="InterPro"/>
</dbReference>
<sequence length="691" mass="70867">MPGWTGFGATPQWGYADWESLQTPGLAGAQVVPLFLRLHDSAVPDHAALMALLNGLVAGGAFLTQAELDGIATEWPPAGPPVAGLRLVLHAPRGQIGAIMAVADVLHVGPPLPLPDQPGAADGLPAGQGLLAAGGMAPATPLLGVIDDGIAFLHARLRRGPGQSRVRAVWLQADARVVPGVSGGLIHAGRVLRAADIDALLASGEEEADIYRRKNRALLPVIHRHSTNHRVSHGAQVLDAAAGALAEGGDADDAAMRAVDVLAVQLPPAAVIDTSGRRLEPFVVQGLRWLVAEALARGGGPLVVNISLGSLGGPGDDTAFLAEWLTYEAGRYHALTGADLHVVLPYGNAHRQRLYGRACVAAGSPAALDWCLLPDDHSPSFLEIRAPAGATAGLRLRLVAPDGRVDVLDMTWAEAAQGWQVAGPAGAGPLAAVLPLAEVHHAALLLALAPSARVDAGPLAPAGRWRVEVTGADAAGVVVSFHVQRDDTPAGYRPLGRQSWLDHPLAWEWDIQTRDWIRPLEAGMPGAQMQTCVVSRLGSSAAHAGAIDPRILLVGSIKPRVGGGDDTVSSLYSAEGLDATAAPGAACAAPGAGLRQSTGPSLVALADDGSHLFGRRTSGVLSGAVQRLSGTSVAAPAVARALLRAYLAGAGSVVLNDLLKTPVPPNAPKDRLTGWGALAGQAAYTHAGELA</sequence>
<dbReference type="AlphaFoldDB" id="A0A8X8KLY6"/>
<dbReference type="GO" id="GO:0004252">
    <property type="term" value="F:serine-type endopeptidase activity"/>
    <property type="evidence" value="ECO:0007669"/>
    <property type="project" value="InterPro"/>
</dbReference>
<proteinExistence type="predicted"/>
<gene>
    <name evidence="1" type="ORF">GEU84_003075</name>
</gene>
<dbReference type="EMBL" id="WHUT02000001">
    <property type="protein sequence ID" value="NUB43355.1"/>
    <property type="molecule type" value="Genomic_DNA"/>
</dbReference>
<evidence type="ECO:0000313" key="2">
    <source>
        <dbReference type="Proteomes" id="UP000484076"/>
    </source>
</evidence>
<dbReference type="Gene3D" id="3.40.50.200">
    <property type="entry name" value="Peptidase S8/S53 domain"/>
    <property type="match status" value="1"/>
</dbReference>
<accession>A0A8X8KLY6</accession>
<protein>
    <recommendedName>
        <fullName evidence="3">Peptidase S8/S53 domain-containing protein</fullName>
    </recommendedName>
</protein>
<organism evidence="1 2">
    <name type="scientific">Fertoeibacter niger</name>
    <dbReference type="NCBI Taxonomy" id="2656921"/>
    <lineage>
        <taxon>Bacteria</taxon>
        <taxon>Pseudomonadati</taxon>
        <taxon>Pseudomonadota</taxon>
        <taxon>Alphaproteobacteria</taxon>
        <taxon>Rhodobacterales</taxon>
        <taxon>Paracoccaceae</taxon>
        <taxon>Fertoeibacter</taxon>
    </lineage>
</organism>
<name>A0A8X8KLY6_9RHOB</name>
<dbReference type="RefSeq" id="WP_152824003.1">
    <property type="nucleotide sequence ID" value="NZ_WHUT02000001.1"/>
</dbReference>
<dbReference type="Proteomes" id="UP000484076">
    <property type="component" value="Unassembled WGS sequence"/>
</dbReference>